<evidence type="ECO:0000256" key="2">
    <source>
        <dbReference type="RuleBase" id="RU003707"/>
    </source>
</evidence>
<accession>A0ABW4TY37</accession>
<dbReference type="Pfam" id="PF00378">
    <property type="entry name" value="ECH_1"/>
    <property type="match status" value="1"/>
</dbReference>
<dbReference type="SUPFAM" id="SSF52096">
    <property type="entry name" value="ClpP/crotonase"/>
    <property type="match status" value="1"/>
</dbReference>
<dbReference type="RefSeq" id="WP_380929240.1">
    <property type="nucleotide sequence ID" value="NZ_JBHUGS010000002.1"/>
</dbReference>
<evidence type="ECO:0000313" key="3">
    <source>
        <dbReference type="EMBL" id="MFD1950901.1"/>
    </source>
</evidence>
<dbReference type="PANTHER" id="PTHR11941:SF54">
    <property type="entry name" value="ENOYL-COA HYDRATASE, MITOCHONDRIAL"/>
    <property type="match status" value="1"/>
</dbReference>
<dbReference type="EMBL" id="JBHUGS010000002">
    <property type="protein sequence ID" value="MFD1950901.1"/>
    <property type="molecule type" value="Genomic_DNA"/>
</dbReference>
<comment type="caution">
    <text evidence="3">The sequence shown here is derived from an EMBL/GenBank/DDBJ whole genome shotgun (WGS) entry which is preliminary data.</text>
</comment>
<comment type="similarity">
    <text evidence="1 2">Belongs to the enoyl-CoA hydratase/isomerase family.</text>
</comment>
<dbReference type="PANTHER" id="PTHR11941">
    <property type="entry name" value="ENOYL-COA HYDRATASE-RELATED"/>
    <property type="match status" value="1"/>
</dbReference>
<dbReference type="PROSITE" id="PS00166">
    <property type="entry name" value="ENOYL_COA_HYDRATASE"/>
    <property type="match status" value="1"/>
</dbReference>
<dbReference type="Gene3D" id="3.90.226.10">
    <property type="entry name" value="2-enoyl-CoA Hydratase, Chain A, domain 1"/>
    <property type="match status" value="1"/>
</dbReference>
<protein>
    <submittedName>
        <fullName evidence="3">Enoyl-CoA hydratase/isomerase family protein</fullName>
    </submittedName>
</protein>
<dbReference type="Proteomes" id="UP001597400">
    <property type="component" value="Unassembled WGS sequence"/>
</dbReference>
<dbReference type="InterPro" id="IPR029045">
    <property type="entry name" value="ClpP/crotonase-like_dom_sf"/>
</dbReference>
<keyword evidence="4" id="KW-1185">Reference proteome</keyword>
<sequence>MISVAVEGAVASVTLDRPAARNAVPVAVWDTLADAVRDAAGRAAVVLLGSAVPGVFCAGADLTEFPAMMADAALPPLFRAAMSRATDAVVRAAVPVVAVIDGGCFGAGVALALACDMRIAGAGASFAVPPARLGISYPQGDIDRLRALVGSGQAARLLLTGDRINAAEAARIGLVEIVAADAEVAAHAVAGRIAENAAESIAALRAGLRGEPGGDARFDALFGGPALAARFAAR</sequence>
<evidence type="ECO:0000256" key="1">
    <source>
        <dbReference type="ARBA" id="ARBA00005254"/>
    </source>
</evidence>
<proteinExistence type="inferred from homology"/>
<dbReference type="InterPro" id="IPR018376">
    <property type="entry name" value="Enoyl-CoA_hyd/isom_CS"/>
</dbReference>
<evidence type="ECO:0000313" key="4">
    <source>
        <dbReference type="Proteomes" id="UP001597400"/>
    </source>
</evidence>
<dbReference type="InterPro" id="IPR001753">
    <property type="entry name" value="Enoyl-CoA_hydra/iso"/>
</dbReference>
<organism evidence="3 4">
    <name type="scientific">Sphingomonas arantia</name>
    <dbReference type="NCBI Taxonomy" id="1460676"/>
    <lineage>
        <taxon>Bacteria</taxon>
        <taxon>Pseudomonadati</taxon>
        <taxon>Pseudomonadota</taxon>
        <taxon>Alphaproteobacteria</taxon>
        <taxon>Sphingomonadales</taxon>
        <taxon>Sphingomonadaceae</taxon>
        <taxon>Sphingomonas</taxon>
    </lineage>
</organism>
<name>A0ABW4TY37_9SPHN</name>
<reference evidence="4" key="1">
    <citation type="journal article" date="2019" name="Int. J. Syst. Evol. Microbiol.">
        <title>The Global Catalogue of Microorganisms (GCM) 10K type strain sequencing project: providing services to taxonomists for standard genome sequencing and annotation.</title>
        <authorList>
            <consortium name="The Broad Institute Genomics Platform"/>
            <consortium name="The Broad Institute Genome Sequencing Center for Infectious Disease"/>
            <person name="Wu L."/>
            <person name="Ma J."/>
        </authorList>
    </citation>
    <scope>NUCLEOTIDE SEQUENCE [LARGE SCALE GENOMIC DNA]</scope>
    <source>
        <strain evidence="4">CGMCC 1.12702</strain>
    </source>
</reference>
<gene>
    <name evidence="3" type="ORF">ACFSGX_08995</name>
</gene>
<dbReference type="CDD" id="cd06558">
    <property type="entry name" value="crotonase-like"/>
    <property type="match status" value="1"/>
</dbReference>